<proteinExistence type="predicted"/>
<evidence type="ECO:0000313" key="4">
    <source>
        <dbReference type="Proteomes" id="UP000094969"/>
    </source>
</evidence>
<dbReference type="OrthoDB" id="3239593at2"/>
<keyword evidence="1" id="KW-0574">Periplasm</keyword>
<feature type="signal peptide" evidence="2">
    <location>
        <begin position="1"/>
        <end position="21"/>
    </location>
</feature>
<dbReference type="InterPro" id="IPR006059">
    <property type="entry name" value="SBP"/>
</dbReference>
<dbReference type="RefSeq" id="WP_069689937.1">
    <property type="nucleotide sequence ID" value="NZ_CP017147.1"/>
</dbReference>
<dbReference type="STRING" id="1526658.BHK69_09790"/>
<accession>A0A1D7U021</accession>
<evidence type="ECO:0000256" key="2">
    <source>
        <dbReference type="SAM" id="SignalP"/>
    </source>
</evidence>
<dbReference type="Gene3D" id="3.40.190.10">
    <property type="entry name" value="Periplasmic binding protein-like II"/>
    <property type="match status" value="1"/>
</dbReference>
<dbReference type="KEGG" id="bvv:BHK69_09790"/>
<organism evidence="3 4">
    <name type="scientific">Bosea vaviloviae</name>
    <dbReference type="NCBI Taxonomy" id="1526658"/>
    <lineage>
        <taxon>Bacteria</taxon>
        <taxon>Pseudomonadati</taxon>
        <taxon>Pseudomonadota</taxon>
        <taxon>Alphaproteobacteria</taxon>
        <taxon>Hyphomicrobiales</taxon>
        <taxon>Boseaceae</taxon>
        <taxon>Bosea</taxon>
    </lineage>
</organism>
<keyword evidence="2" id="KW-0732">Signal</keyword>
<dbReference type="Proteomes" id="UP000094969">
    <property type="component" value="Chromosome"/>
</dbReference>
<name>A0A1D7U021_9HYPH</name>
<sequence>MRILTIACSLAALMAASPLSAQTLNVATAGDQNMVDYVKDYLGPMFEKSHPGVKVVSVGTGAGDSGSQKIYEKLDAQKSSATTDFDVVVIHQKAAGTMVKEGLLAKYTDKVDTAKLVSSESAKNALGADVSGFVIPMFQSQTALAYNADLLKSPPNSFAELRDWAKKNPKQFGYNGIKGGMSGVAFVAGWVYAFGGDADRLIKGPYDPAVKASWDGALADLKEFNKSVVITPGNAGTLDMLNRGEIAIGPVWVDMFYSWQADGKLPPNMKLKLASPGMPGQPMYYAVPEKTANRKLAEEFIALATSPQVQADGIVKKFNWYPGIDAKNLEGKLDQAAWNKLFTDITPSDLAKNAKSFPIAPYFNDILEGYEKKVSN</sequence>
<dbReference type="SUPFAM" id="SSF53850">
    <property type="entry name" value="Periplasmic binding protein-like II"/>
    <property type="match status" value="1"/>
</dbReference>
<dbReference type="EMBL" id="CP017147">
    <property type="protein sequence ID" value="AOO80719.1"/>
    <property type="molecule type" value="Genomic_DNA"/>
</dbReference>
<dbReference type="PANTHER" id="PTHR42779">
    <property type="entry name" value="PROTEIN YNJB"/>
    <property type="match status" value="1"/>
</dbReference>
<evidence type="ECO:0000313" key="3">
    <source>
        <dbReference type="EMBL" id="AOO80719.1"/>
    </source>
</evidence>
<reference evidence="3 4" key="1">
    <citation type="journal article" date="2015" name="Antonie Van Leeuwenhoek">
        <title>Bosea vaviloviae sp. nov., a new species of slow-growing rhizobia isolated from nodules of the relict species Vavilovia formosa (Stev.) Fed.</title>
        <authorList>
            <person name="Safronova V.I."/>
            <person name="Kuznetsova I.G."/>
            <person name="Sazanova A.L."/>
            <person name="Kimeklis A.K."/>
            <person name="Belimov A.A."/>
            <person name="Andronov E.E."/>
            <person name="Pinaev A.G."/>
            <person name="Chizhevskaya E.P."/>
            <person name="Pukhaev A.R."/>
            <person name="Popov K.P."/>
            <person name="Willems A."/>
            <person name="Tikhonovich I.A."/>
        </authorList>
    </citation>
    <scope>NUCLEOTIDE SEQUENCE [LARGE SCALE GENOMIC DNA]</scope>
    <source>
        <strain evidence="3 4">Vaf18</strain>
    </source>
</reference>
<feature type="chain" id="PRO_5009099761" evidence="2">
    <location>
        <begin position="22"/>
        <end position="376"/>
    </location>
</feature>
<dbReference type="AlphaFoldDB" id="A0A1D7U021"/>
<dbReference type="Pfam" id="PF13416">
    <property type="entry name" value="SBP_bac_8"/>
    <property type="match status" value="1"/>
</dbReference>
<dbReference type="PANTHER" id="PTHR42779:SF1">
    <property type="entry name" value="PROTEIN YNJB"/>
    <property type="match status" value="1"/>
</dbReference>
<gene>
    <name evidence="3" type="ORF">BHK69_09790</name>
</gene>
<keyword evidence="4" id="KW-1185">Reference proteome</keyword>
<evidence type="ECO:0000256" key="1">
    <source>
        <dbReference type="ARBA" id="ARBA00022764"/>
    </source>
</evidence>
<protein>
    <submittedName>
        <fullName evidence="3">ABC transporter substrate-binding protein</fullName>
    </submittedName>
</protein>